<dbReference type="AlphaFoldDB" id="A0A1Q9EDX3"/>
<evidence type="ECO:0000313" key="1">
    <source>
        <dbReference type="EMBL" id="OLQ05636.1"/>
    </source>
</evidence>
<gene>
    <name evidence="1" type="ORF">AK812_SmicGene11173</name>
</gene>
<sequence>MALQFPEEPVCKYCSLKYPSTEGRWHRQVFECRHCGAFLKALYRNLGGLPEDFKQMSSEETTKFFADLALQRNELAKDKACAWTTVRASLVTTLAEKRTSTFKQELEGKFLPLAVWEKQGFDAETVKKCPKEENEVLGDLYCVPVKTISWTETVEKVRQTLLEQERQAVLVVREIRAALAKGKRKPDEAGLQQSSGSRSSACLDVAECDSPGLEDEGLGFFLDTEPNKPPPSFFDKTDSPQPVACRGQSLTTKQSKYKVRSKVLLDSCRSIQPRLSGDLEQKMKEHVQLLEKVQQFIFAFETGSEPVFIYTVKTLKSITSDAASCLEYAERHG</sequence>
<comment type="caution">
    <text evidence="1">The sequence shown here is derived from an EMBL/GenBank/DDBJ whole genome shotgun (WGS) entry which is preliminary data.</text>
</comment>
<dbReference type="EMBL" id="LSRX01000179">
    <property type="protein sequence ID" value="OLQ05636.1"/>
    <property type="molecule type" value="Genomic_DNA"/>
</dbReference>
<accession>A0A1Q9EDX3</accession>
<proteinExistence type="predicted"/>
<dbReference type="OrthoDB" id="410234at2759"/>
<protein>
    <submittedName>
        <fullName evidence="1">Uncharacterized protein</fullName>
    </submittedName>
</protein>
<organism evidence="1 2">
    <name type="scientific">Symbiodinium microadriaticum</name>
    <name type="common">Dinoflagellate</name>
    <name type="synonym">Zooxanthella microadriatica</name>
    <dbReference type="NCBI Taxonomy" id="2951"/>
    <lineage>
        <taxon>Eukaryota</taxon>
        <taxon>Sar</taxon>
        <taxon>Alveolata</taxon>
        <taxon>Dinophyceae</taxon>
        <taxon>Suessiales</taxon>
        <taxon>Symbiodiniaceae</taxon>
        <taxon>Symbiodinium</taxon>
    </lineage>
</organism>
<reference evidence="1 2" key="1">
    <citation type="submission" date="2016-02" db="EMBL/GenBank/DDBJ databases">
        <title>Genome analysis of coral dinoflagellate symbionts highlights evolutionary adaptations to a symbiotic lifestyle.</title>
        <authorList>
            <person name="Aranda M."/>
            <person name="Li Y."/>
            <person name="Liew Y.J."/>
            <person name="Baumgarten S."/>
            <person name="Simakov O."/>
            <person name="Wilson M."/>
            <person name="Piel J."/>
            <person name="Ashoor H."/>
            <person name="Bougouffa S."/>
            <person name="Bajic V.B."/>
            <person name="Ryu T."/>
            <person name="Ravasi T."/>
            <person name="Bayer T."/>
            <person name="Micklem G."/>
            <person name="Kim H."/>
            <person name="Bhak J."/>
            <person name="Lajeunesse T.C."/>
            <person name="Voolstra C.R."/>
        </authorList>
    </citation>
    <scope>NUCLEOTIDE SEQUENCE [LARGE SCALE GENOMIC DNA]</scope>
    <source>
        <strain evidence="1 2">CCMP2467</strain>
    </source>
</reference>
<keyword evidence="2" id="KW-1185">Reference proteome</keyword>
<dbReference type="Proteomes" id="UP000186817">
    <property type="component" value="Unassembled WGS sequence"/>
</dbReference>
<name>A0A1Q9EDX3_SYMMI</name>
<evidence type="ECO:0000313" key="2">
    <source>
        <dbReference type="Proteomes" id="UP000186817"/>
    </source>
</evidence>